<dbReference type="EMBL" id="SMAJ01000001">
    <property type="protein sequence ID" value="TCT11109.1"/>
    <property type="molecule type" value="Genomic_DNA"/>
</dbReference>
<evidence type="ECO:0000313" key="3">
    <source>
        <dbReference type="EMBL" id="TCT11109.1"/>
    </source>
</evidence>
<dbReference type="SUPFAM" id="SSF51905">
    <property type="entry name" value="FAD/NAD(P)-binding domain"/>
    <property type="match status" value="1"/>
</dbReference>
<name>A0A4R3MFL9_9BURK</name>
<dbReference type="Gene3D" id="3.30.9.10">
    <property type="entry name" value="D-Amino Acid Oxidase, subunit A, domain 2"/>
    <property type="match status" value="1"/>
</dbReference>
<sequence length="437" mass="47464">MTAAFRYRSALLVPSLWSHTADKAPARPRLGGDLNADVVIVGGGFTGLSAAHALAKRGASAVVLEGRTVGWGASGRNGGVVSPKFRIAFQDIAAAHGLDTAKRMHHIAHHAVDTVQELVSEHNLHSAHFERTGFLRCAHNERMMALMRTEVDWLHASLGDSSMNVLDRDQLAHETGSRAFVGGVMTADAGTIHPLNYVRGLASALAAKQVPIYENSPVLRFKREANGVVVETPEGRVRARQLIIATNAYSDVSQATSCVKHTLIPFRSAIIATEPLPAELDERLMVMRRSYGETRRMMRWFRKVDGRIIFGGRGAFGKEDTPSAFAALQRAMIGLFPDLNGLSIDFKWSGHVAMTLNYLPHVGRLDDRTCFALGYNGTGVAMASLLGRYAAEFALGDSPDVALLDATRLKSVPLYPFREVGVRLAAGWYQLLDAIGV</sequence>
<dbReference type="Gene3D" id="3.50.50.60">
    <property type="entry name" value="FAD/NAD(P)-binding domain"/>
    <property type="match status" value="1"/>
</dbReference>
<evidence type="ECO:0000259" key="2">
    <source>
        <dbReference type="Pfam" id="PF01266"/>
    </source>
</evidence>
<dbReference type="RefSeq" id="WP_132579509.1">
    <property type="nucleotide sequence ID" value="NZ_SMAJ01000001.1"/>
</dbReference>
<dbReference type="GO" id="GO:0016491">
    <property type="term" value="F:oxidoreductase activity"/>
    <property type="evidence" value="ECO:0007669"/>
    <property type="project" value="UniProtKB-KW"/>
</dbReference>
<dbReference type="PANTHER" id="PTHR13847:SF281">
    <property type="entry name" value="FAD DEPENDENT OXIDOREDUCTASE DOMAIN-CONTAINING PROTEIN"/>
    <property type="match status" value="1"/>
</dbReference>
<dbReference type="PANTHER" id="PTHR13847">
    <property type="entry name" value="SARCOSINE DEHYDROGENASE-RELATED"/>
    <property type="match status" value="1"/>
</dbReference>
<dbReference type="AlphaFoldDB" id="A0A4R3MFL9"/>
<feature type="domain" description="FAD dependent oxidoreductase" evidence="2">
    <location>
        <begin position="37"/>
        <end position="392"/>
    </location>
</feature>
<dbReference type="OrthoDB" id="9342835at2"/>
<dbReference type="InterPro" id="IPR006076">
    <property type="entry name" value="FAD-dep_OxRdtase"/>
</dbReference>
<accession>A0A4R3MFL9</accession>
<keyword evidence="4" id="KW-1185">Reference proteome</keyword>
<dbReference type="Proteomes" id="UP000295525">
    <property type="component" value="Unassembled WGS sequence"/>
</dbReference>
<dbReference type="GO" id="GO:0005737">
    <property type="term" value="C:cytoplasm"/>
    <property type="evidence" value="ECO:0007669"/>
    <property type="project" value="TreeGrafter"/>
</dbReference>
<protein>
    <submittedName>
        <fullName evidence="3">Glycine/D-amino acid oxidase-like deaminating enzyme</fullName>
    </submittedName>
</protein>
<comment type="caution">
    <text evidence="3">The sequence shown here is derived from an EMBL/GenBank/DDBJ whole genome shotgun (WGS) entry which is preliminary data.</text>
</comment>
<dbReference type="Pfam" id="PF01266">
    <property type="entry name" value="DAO"/>
    <property type="match status" value="1"/>
</dbReference>
<organism evidence="3 4">
    <name type="scientific">Paralcaligenes ureilyticus</name>
    <dbReference type="NCBI Taxonomy" id="627131"/>
    <lineage>
        <taxon>Bacteria</taxon>
        <taxon>Pseudomonadati</taxon>
        <taxon>Pseudomonadota</taxon>
        <taxon>Betaproteobacteria</taxon>
        <taxon>Burkholderiales</taxon>
        <taxon>Alcaligenaceae</taxon>
        <taxon>Paralcaligenes</taxon>
    </lineage>
</organism>
<evidence type="ECO:0000256" key="1">
    <source>
        <dbReference type="ARBA" id="ARBA00023002"/>
    </source>
</evidence>
<proteinExistence type="predicted"/>
<gene>
    <name evidence="3" type="ORF">EDC26_101337</name>
</gene>
<evidence type="ECO:0000313" key="4">
    <source>
        <dbReference type="Proteomes" id="UP000295525"/>
    </source>
</evidence>
<dbReference type="InterPro" id="IPR036188">
    <property type="entry name" value="FAD/NAD-bd_sf"/>
</dbReference>
<reference evidence="3 4" key="1">
    <citation type="submission" date="2019-03" db="EMBL/GenBank/DDBJ databases">
        <title>Genomic Encyclopedia of Type Strains, Phase IV (KMG-IV): sequencing the most valuable type-strain genomes for metagenomic binning, comparative biology and taxonomic classification.</title>
        <authorList>
            <person name="Goeker M."/>
        </authorList>
    </citation>
    <scope>NUCLEOTIDE SEQUENCE [LARGE SCALE GENOMIC DNA]</scope>
    <source>
        <strain evidence="3 4">DSM 24591</strain>
    </source>
</reference>
<keyword evidence="1" id="KW-0560">Oxidoreductase</keyword>